<feature type="compositionally biased region" description="Low complexity" evidence="1">
    <location>
        <begin position="19"/>
        <end position="44"/>
    </location>
</feature>
<reference evidence="2 3" key="1">
    <citation type="journal article" date="2008" name="J. Bacteriol.">
        <title>Complete genome sequence of the soil actinomycete Kocuria rhizophila.</title>
        <authorList>
            <person name="Takarada H."/>
            <person name="Sekine M."/>
            <person name="Kosugi H."/>
            <person name="Matsuo Y."/>
            <person name="Fujisawa T."/>
            <person name="Omata S."/>
            <person name="Kishi E."/>
            <person name="Shimizu A."/>
            <person name="Tsukatani N."/>
            <person name="Tanikawa S."/>
            <person name="Fujita N."/>
            <person name="Harayama S."/>
        </authorList>
    </citation>
    <scope>NUCLEOTIDE SEQUENCE [LARGE SCALE GENOMIC DNA]</scope>
    <source>
        <strain evidence="3">ATCC 9341 / DSM 348 / NBRC 103217 / DC2201</strain>
    </source>
</reference>
<dbReference type="Proteomes" id="UP000008838">
    <property type="component" value="Chromosome"/>
</dbReference>
<organism evidence="2 3">
    <name type="scientific">Kocuria rhizophila (strain ATCC 9341 / DSM 348 / NBRC 103217 / DC2201)</name>
    <dbReference type="NCBI Taxonomy" id="378753"/>
    <lineage>
        <taxon>Bacteria</taxon>
        <taxon>Bacillati</taxon>
        <taxon>Actinomycetota</taxon>
        <taxon>Actinomycetes</taxon>
        <taxon>Micrococcales</taxon>
        <taxon>Micrococcaceae</taxon>
        <taxon>Kocuria</taxon>
    </lineage>
</organism>
<dbReference type="PANTHER" id="PTHR11941:SF54">
    <property type="entry name" value="ENOYL-COA HYDRATASE, MITOCHONDRIAL"/>
    <property type="match status" value="1"/>
</dbReference>
<dbReference type="SUPFAM" id="SSF52096">
    <property type="entry name" value="ClpP/crotonase"/>
    <property type="match status" value="1"/>
</dbReference>
<feature type="region of interest" description="Disordered" evidence="1">
    <location>
        <begin position="1"/>
        <end position="53"/>
    </location>
</feature>
<dbReference type="KEGG" id="krh:KRH_02290"/>
<evidence type="ECO:0000313" key="3">
    <source>
        <dbReference type="Proteomes" id="UP000008838"/>
    </source>
</evidence>
<dbReference type="GO" id="GO:0006635">
    <property type="term" value="P:fatty acid beta-oxidation"/>
    <property type="evidence" value="ECO:0007669"/>
    <property type="project" value="TreeGrafter"/>
</dbReference>
<keyword evidence="2" id="KW-0456">Lyase</keyword>
<dbReference type="AlphaFoldDB" id="B2GLD1"/>
<dbReference type="InterPro" id="IPR029045">
    <property type="entry name" value="ClpP/crotonase-like_dom_sf"/>
</dbReference>
<dbReference type="Gene3D" id="3.90.226.10">
    <property type="entry name" value="2-enoyl-CoA Hydratase, Chain A, domain 1"/>
    <property type="match status" value="1"/>
</dbReference>
<proteinExistence type="predicted"/>
<evidence type="ECO:0000313" key="2">
    <source>
        <dbReference type="EMBL" id="BAG28576.1"/>
    </source>
</evidence>
<feature type="compositionally biased region" description="Basic and acidic residues" evidence="1">
    <location>
        <begin position="1"/>
        <end position="18"/>
    </location>
</feature>
<dbReference type="STRING" id="378753.KRH_02290"/>
<keyword evidence="3" id="KW-1185">Reference proteome</keyword>
<sequence>MTDTNPTHDDAAREHRADGTTAASSSANGSAAGTATGGSPSAATPEGRTPAGTPAWAADFEALRVSQRPDRLHVALDRPDVRNAIDQVMVDELHTVCAHLEREPKIMVLSGTRVNGKGIFASGADIAQLRERRREDALRGVNSQIFDRIAKLPMPVVAALDGYALGGGAELAWAADFRIGTPRLKVGQPETGLGIIAAAGALWRLKELAGEALAKDILMAGRILSADEALQARLITEIHEPDELLAAADALADRIAAQDPLAVRISKRVFAMPREAHPHVDELAQAVLFESQAKFDRMQAFLDRKKEPTK</sequence>
<dbReference type="eggNOG" id="COG1024">
    <property type="taxonomic scope" value="Bacteria"/>
</dbReference>
<dbReference type="CDD" id="cd06558">
    <property type="entry name" value="crotonase-like"/>
    <property type="match status" value="1"/>
</dbReference>
<name>B2GLD1_KOCRD</name>
<dbReference type="EMBL" id="AP009152">
    <property type="protein sequence ID" value="BAG28576.1"/>
    <property type="molecule type" value="Genomic_DNA"/>
</dbReference>
<dbReference type="HOGENOM" id="CLU_009834_7_6_11"/>
<dbReference type="InterPro" id="IPR001753">
    <property type="entry name" value="Enoyl-CoA_hydra/iso"/>
</dbReference>
<evidence type="ECO:0000256" key="1">
    <source>
        <dbReference type="SAM" id="MobiDB-lite"/>
    </source>
</evidence>
<accession>B2GLD1</accession>
<dbReference type="GO" id="GO:0004300">
    <property type="term" value="F:enoyl-CoA hydratase activity"/>
    <property type="evidence" value="ECO:0007669"/>
    <property type="project" value="UniProtKB-EC"/>
</dbReference>
<dbReference type="RefSeq" id="WP_012397303.1">
    <property type="nucleotide sequence ID" value="NC_010617.1"/>
</dbReference>
<gene>
    <name evidence="2" type="primary">paaF</name>
    <name evidence="2" type="synonym">paaA</name>
    <name evidence="2" type="ordered locus">KRH_02290</name>
</gene>
<dbReference type="Pfam" id="PF00378">
    <property type="entry name" value="ECH_1"/>
    <property type="match status" value="1"/>
</dbReference>
<dbReference type="PANTHER" id="PTHR11941">
    <property type="entry name" value="ENOYL-COA HYDRATASE-RELATED"/>
    <property type="match status" value="1"/>
</dbReference>
<protein>
    <submittedName>
        <fullName evidence="2">Putative enoyl-CoA hydratase PaaF</fullName>
        <ecNumber evidence="2">4.2.1.17</ecNumber>
    </submittedName>
</protein>
<dbReference type="EC" id="4.2.1.17" evidence="2"/>